<reference evidence="4" key="1">
    <citation type="journal article" date="2019" name="Int. J. Syst. Evol. Microbiol.">
        <title>The Global Catalogue of Microorganisms (GCM) 10K type strain sequencing project: providing services to taxonomists for standard genome sequencing and annotation.</title>
        <authorList>
            <consortium name="The Broad Institute Genomics Platform"/>
            <consortium name="The Broad Institute Genome Sequencing Center for Infectious Disease"/>
            <person name="Wu L."/>
            <person name="Ma J."/>
        </authorList>
    </citation>
    <scope>NUCLEOTIDE SEQUENCE [LARGE SCALE GENOMIC DNA]</scope>
    <source>
        <strain evidence="4">CGMCC 1.15277</strain>
    </source>
</reference>
<evidence type="ECO:0000313" key="4">
    <source>
        <dbReference type="Proteomes" id="UP001596266"/>
    </source>
</evidence>
<sequence>MAANQRVRTRTRPDRSGRKQPRRPSTGQLARQYALVALLVEAKGNPRPVDALARDLMVSERTIERDLEHLRAARLPLRGRGGARGGVWLDVTRHAAPPELSPAQIAALLVSLDHLGVELPTQFQMIRDELLRQLTGPRLF</sequence>
<evidence type="ECO:0000259" key="2">
    <source>
        <dbReference type="Pfam" id="PF08279"/>
    </source>
</evidence>
<dbReference type="Proteomes" id="UP001596266">
    <property type="component" value="Unassembled WGS sequence"/>
</dbReference>
<dbReference type="InterPro" id="IPR036390">
    <property type="entry name" value="WH_DNA-bd_sf"/>
</dbReference>
<evidence type="ECO:0000313" key="3">
    <source>
        <dbReference type="EMBL" id="MFC6396844.1"/>
    </source>
</evidence>
<evidence type="ECO:0000256" key="1">
    <source>
        <dbReference type="SAM" id="MobiDB-lite"/>
    </source>
</evidence>
<dbReference type="Pfam" id="PF08279">
    <property type="entry name" value="HTH_11"/>
    <property type="match status" value="1"/>
</dbReference>
<dbReference type="Gene3D" id="1.10.10.10">
    <property type="entry name" value="Winged helix-like DNA-binding domain superfamily/Winged helix DNA-binding domain"/>
    <property type="match status" value="1"/>
</dbReference>
<keyword evidence="4" id="KW-1185">Reference proteome</keyword>
<dbReference type="InterPro" id="IPR013196">
    <property type="entry name" value="HTH_11"/>
</dbReference>
<dbReference type="EMBL" id="JBHSUA010000015">
    <property type="protein sequence ID" value="MFC6396844.1"/>
    <property type="molecule type" value="Genomic_DNA"/>
</dbReference>
<feature type="domain" description="Helix-turn-helix type 11" evidence="2">
    <location>
        <begin position="31"/>
        <end position="83"/>
    </location>
</feature>
<protein>
    <submittedName>
        <fullName evidence="3">HTH domain-containing protein</fullName>
    </submittedName>
</protein>
<feature type="region of interest" description="Disordered" evidence="1">
    <location>
        <begin position="1"/>
        <end position="27"/>
    </location>
</feature>
<dbReference type="SUPFAM" id="SSF46785">
    <property type="entry name" value="Winged helix' DNA-binding domain"/>
    <property type="match status" value="1"/>
</dbReference>
<name>A0ABW1X244_9ACTN</name>
<dbReference type="RefSeq" id="WP_343884154.1">
    <property type="nucleotide sequence ID" value="NZ_BAAAKI010000001.1"/>
</dbReference>
<comment type="caution">
    <text evidence="3">The sequence shown here is derived from an EMBL/GenBank/DDBJ whole genome shotgun (WGS) entry which is preliminary data.</text>
</comment>
<dbReference type="InterPro" id="IPR036388">
    <property type="entry name" value="WH-like_DNA-bd_sf"/>
</dbReference>
<accession>A0ABW1X244</accession>
<organism evidence="3 4">
    <name type="scientific">Luteococcus sanguinis</name>
    <dbReference type="NCBI Taxonomy" id="174038"/>
    <lineage>
        <taxon>Bacteria</taxon>
        <taxon>Bacillati</taxon>
        <taxon>Actinomycetota</taxon>
        <taxon>Actinomycetes</taxon>
        <taxon>Propionibacteriales</taxon>
        <taxon>Propionibacteriaceae</taxon>
        <taxon>Luteococcus</taxon>
    </lineage>
</organism>
<gene>
    <name evidence="3" type="ORF">ACFP57_07575</name>
</gene>
<proteinExistence type="predicted"/>